<accession>A0A9X4NT85</accession>
<protein>
    <submittedName>
        <fullName evidence="1">Uncharacterized protein</fullName>
    </submittedName>
</protein>
<comment type="caution">
    <text evidence="1">The sequence shown here is derived from an EMBL/GenBank/DDBJ whole genome shotgun (WGS) entry which is preliminary data.</text>
</comment>
<evidence type="ECO:0000313" key="2">
    <source>
        <dbReference type="Proteomes" id="UP001152876"/>
    </source>
</evidence>
<organism evidence="1 2">
    <name type="scientific">Hydrogenophaga taeniospiralis CCUG 15921</name>
    <dbReference type="NCBI Taxonomy" id="1281780"/>
    <lineage>
        <taxon>Bacteria</taxon>
        <taxon>Pseudomonadati</taxon>
        <taxon>Pseudomonadota</taxon>
        <taxon>Betaproteobacteria</taxon>
        <taxon>Burkholderiales</taxon>
        <taxon>Comamonadaceae</taxon>
        <taxon>Hydrogenophaga</taxon>
    </lineage>
</organism>
<gene>
    <name evidence="1" type="ORF">H010_19899</name>
</gene>
<reference evidence="1" key="1">
    <citation type="submission" date="2013-01" db="EMBL/GenBank/DDBJ databases">
        <title>Genome draft of Hydrogenophaga taeniospiralis 2K1.</title>
        <authorList>
            <person name="Gomila M."/>
            <person name="Lalucat J."/>
        </authorList>
    </citation>
    <scope>NUCLEOTIDE SEQUENCE</scope>
    <source>
        <strain evidence="1">CCUG 15921</strain>
    </source>
</reference>
<name>A0A9X4NT85_9BURK</name>
<keyword evidence="2" id="KW-1185">Reference proteome</keyword>
<dbReference type="OrthoDB" id="8588059at2"/>
<sequence>MDNNTLLAKTDKGREALAARPPELGPRLRSALIMVDGKKNVAELVKFGGALASLEQLVEAGWVVEVDASGQPVQRASSDAGAAVDAAAPAEEPSAVAAAPAPAPAPQTLPYSEARRMVVRYINDQLGPMGELTAIRVEGCKSPADLQALLPRIRDALSNYRNAAAVQRFDQELVPLLPKH</sequence>
<evidence type="ECO:0000313" key="1">
    <source>
        <dbReference type="EMBL" id="MDG5977530.1"/>
    </source>
</evidence>
<proteinExistence type="predicted"/>
<dbReference type="RefSeq" id="WP_068167280.1">
    <property type="nucleotide sequence ID" value="NZ_AOGK01000022.1"/>
</dbReference>
<dbReference type="AlphaFoldDB" id="A0A9X4NT85"/>
<dbReference type="Proteomes" id="UP001152876">
    <property type="component" value="Unassembled WGS sequence"/>
</dbReference>
<dbReference type="EMBL" id="AOGK01000022">
    <property type="protein sequence ID" value="MDG5977530.1"/>
    <property type="molecule type" value="Genomic_DNA"/>
</dbReference>